<evidence type="ECO:0000313" key="2">
    <source>
        <dbReference type="EMBL" id="ETK11356.1"/>
    </source>
</evidence>
<reference evidence="2 3" key="1">
    <citation type="submission" date="2013-11" db="EMBL/GenBank/DDBJ databases">
        <title>Single cell genomics of uncultured Tannerella BU063 (oral taxon 286).</title>
        <authorList>
            <person name="Beall C.J."/>
            <person name="Campbell A.G."/>
            <person name="Griffen A.L."/>
            <person name="Podar M."/>
            <person name="Leys E.J."/>
        </authorList>
    </citation>
    <scope>NUCLEOTIDE SEQUENCE [LARGE SCALE GENOMIC DNA]</scope>
    <source>
        <strain evidence="2">Cell 8/11</strain>
    </source>
</reference>
<accession>W2CXW3</accession>
<comment type="caution">
    <text evidence="2">The sequence shown here is derived from an EMBL/GenBank/DDBJ whole genome shotgun (WGS) entry which is preliminary data.</text>
</comment>
<dbReference type="Proteomes" id="UP000034980">
    <property type="component" value="Unassembled WGS sequence"/>
</dbReference>
<evidence type="ECO:0000259" key="1">
    <source>
        <dbReference type="Pfam" id="PF08878"/>
    </source>
</evidence>
<evidence type="ECO:0000313" key="3">
    <source>
        <dbReference type="Proteomes" id="UP000034980"/>
    </source>
</evidence>
<sequence length="302" mass="35122">MTSKFTLLIDDSLLNLSEEQDEQYEKKYLLSYLNDFESGEWQYKSFNRFIFDNLCEAALSAEEREKLPVDRQSDLAKAASNLRFSDDNGQGSELAEILLYGIMRRHYGALPVVPKIYYKQNSQDNAKGADSVHIVIEEDRGFTLWYGESKFYNNLEGAMKAAIKSVKDTITEEKLKKENSIVTQTKDLDILVKNQEMLSRIKSMLSFNTSLDELKPILHIPILLLHECRITAEQKQMNSEYKKSMQSNYQEQAQKFFRELNAKCSKTFLYKEITFHLILVPVPDKDQIVRKFTNYARAIKDN</sequence>
<proteinExistence type="predicted"/>
<feature type="domain" description="Anti-bacteriophage protein A/HamA C-terminal" evidence="1">
    <location>
        <begin position="19"/>
        <end position="293"/>
    </location>
</feature>
<dbReference type="Pfam" id="PF08878">
    <property type="entry name" value="HamA"/>
    <property type="match status" value="1"/>
</dbReference>
<name>W2CXW3_9BACT</name>
<organism evidence="2 3">
    <name type="scientific">Tannerella sp. oral taxon BU063 isolate Cell 8/11</name>
    <dbReference type="NCBI Taxonomy" id="1411915"/>
    <lineage>
        <taxon>Bacteria</taxon>
        <taxon>Pseudomonadati</taxon>
        <taxon>Bacteroidota</taxon>
        <taxon>Bacteroidia</taxon>
        <taxon>Bacteroidales</taxon>
        <taxon>Tannerellaceae</taxon>
        <taxon>Tannerella</taxon>
    </lineage>
</organism>
<dbReference type="AlphaFoldDB" id="W2CXW3"/>
<dbReference type="PATRIC" id="fig|1411915.3.peg.1890"/>
<dbReference type="InterPro" id="IPR014976">
    <property type="entry name" value="AbpA_HamA_C"/>
</dbReference>
<dbReference type="EMBL" id="AYYF01001572">
    <property type="protein sequence ID" value="ETK11356.1"/>
    <property type="molecule type" value="Genomic_DNA"/>
</dbReference>
<protein>
    <recommendedName>
        <fullName evidence="1">Anti-bacteriophage protein A/HamA C-terminal domain-containing protein</fullName>
    </recommendedName>
</protein>
<gene>
    <name evidence="2" type="ORF">T235_15835</name>
</gene>